<dbReference type="Pfam" id="PF01757">
    <property type="entry name" value="Acyl_transf_3"/>
    <property type="match status" value="1"/>
</dbReference>
<dbReference type="PANTHER" id="PTHR36927">
    <property type="entry name" value="BLR4337 PROTEIN"/>
    <property type="match status" value="1"/>
</dbReference>
<comment type="caution">
    <text evidence="3">The sequence shown here is derived from an EMBL/GenBank/DDBJ whole genome shotgun (WGS) entry which is preliminary data.</text>
</comment>
<protein>
    <submittedName>
        <fullName evidence="3">Acyltransferase family protein</fullName>
    </submittedName>
</protein>
<gene>
    <name evidence="3" type="ORF">KTH89_01775</name>
</gene>
<feature type="transmembrane region" description="Helical" evidence="1">
    <location>
        <begin position="143"/>
        <end position="165"/>
    </location>
</feature>
<dbReference type="PANTHER" id="PTHR36927:SF3">
    <property type="entry name" value="GLUCANS BIOSYNTHESIS PROTEIN C"/>
    <property type="match status" value="1"/>
</dbReference>
<proteinExistence type="predicted"/>
<evidence type="ECO:0000256" key="1">
    <source>
        <dbReference type="SAM" id="Phobius"/>
    </source>
</evidence>
<dbReference type="AlphaFoldDB" id="A0A949NDK1"/>
<dbReference type="EMBL" id="JAHQCW010000002">
    <property type="protein sequence ID" value="MBU9735244.1"/>
    <property type="molecule type" value="Genomic_DNA"/>
</dbReference>
<evidence type="ECO:0000313" key="4">
    <source>
        <dbReference type="Proteomes" id="UP000712157"/>
    </source>
</evidence>
<dbReference type="Proteomes" id="UP000712157">
    <property type="component" value="Unassembled WGS sequence"/>
</dbReference>
<evidence type="ECO:0000313" key="3">
    <source>
        <dbReference type="EMBL" id="MBU9735244.1"/>
    </source>
</evidence>
<feature type="transmembrane region" description="Helical" evidence="1">
    <location>
        <begin position="177"/>
        <end position="196"/>
    </location>
</feature>
<keyword evidence="1" id="KW-1133">Transmembrane helix</keyword>
<accession>A0A949NDK1</accession>
<feature type="domain" description="Acyltransferase 3" evidence="2">
    <location>
        <begin position="6"/>
        <end position="339"/>
    </location>
</feature>
<feature type="transmembrane region" description="Helical" evidence="1">
    <location>
        <begin position="231"/>
        <end position="253"/>
    </location>
</feature>
<feature type="transmembrane region" description="Helical" evidence="1">
    <location>
        <begin position="48"/>
        <end position="68"/>
    </location>
</feature>
<feature type="transmembrane region" description="Helical" evidence="1">
    <location>
        <begin position="259"/>
        <end position="277"/>
    </location>
</feature>
<keyword evidence="3" id="KW-0808">Transferase</keyword>
<name>A0A949NDK1_9FIRM</name>
<keyword evidence="1" id="KW-0472">Membrane</keyword>
<feature type="transmembrane region" description="Helical" evidence="1">
    <location>
        <begin position="202"/>
        <end position="219"/>
    </location>
</feature>
<dbReference type="GO" id="GO:0016747">
    <property type="term" value="F:acyltransferase activity, transferring groups other than amino-acyl groups"/>
    <property type="evidence" value="ECO:0007669"/>
    <property type="project" value="InterPro"/>
</dbReference>
<feature type="transmembrane region" description="Helical" evidence="1">
    <location>
        <begin position="324"/>
        <end position="342"/>
    </location>
</feature>
<dbReference type="InterPro" id="IPR050623">
    <property type="entry name" value="Glucan_succinyl_AcylTrfase"/>
</dbReference>
<dbReference type="InterPro" id="IPR002656">
    <property type="entry name" value="Acyl_transf_3_dom"/>
</dbReference>
<feature type="transmembrane region" description="Helical" evidence="1">
    <location>
        <begin position="298"/>
        <end position="318"/>
    </location>
</feature>
<feature type="transmembrane region" description="Helical" evidence="1">
    <location>
        <begin position="89"/>
        <end position="108"/>
    </location>
</feature>
<keyword evidence="4" id="KW-1185">Reference proteome</keyword>
<dbReference type="RefSeq" id="WP_238720400.1">
    <property type="nucleotide sequence ID" value="NZ_JAHQCW010000002.1"/>
</dbReference>
<sequence length="358" mass="41810">MLERKHYIDNLRWLTILLLFPFHAAQIWSGGEYCGFYIWEFTSRPMYVFSTFIYPWFMALLFVLAGISSNYALKKRSNKQFVAERFEKLMVPFLFGLLFLIPAVTYISEIYFNNYQGTYLHQYIMFFQKATDLTGYKGGFTPAHLWFLLYLFIIALLSLSVIMVRKKAMPDIPAGKLPYGGILLLFIPEWLMLHVLNIGGKSLGQFFMLYLFGYFILYDEEIQRKLKQYRFISLILSIVSGIIYTYLYCFAHLRNELETGLFVIYGWTMILTLLGYGQSYLNFANKISGYFTSASFPIYILHLNVLVIIAFFAVQLSIGIWGKFLLIVLLSLAVTILCYELVRRIPYVNLLFGISKKK</sequence>
<reference evidence="3" key="1">
    <citation type="submission" date="2021-06" db="EMBL/GenBank/DDBJ databases">
        <title>Description of novel taxa of the family Lachnospiraceae.</title>
        <authorList>
            <person name="Chaplin A.V."/>
            <person name="Sokolova S.R."/>
            <person name="Pikina A.P."/>
            <person name="Korzhanova M."/>
            <person name="Belova V."/>
            <person name="Korostin D."/>
            <person name="Efimov B.A."/>
        </authorList>
    </citation>
    <scope>NUCLEOTIDE SEQUENCE</scope>
    <source>
        <strain evidence="3">ASD5720</strain>
    </source>
</reference>
<keyword evidence="3" id="KW-0012">Acyltransferase</keyword>
<organism evidence="3 4">
    <name type="scientific">Diplocloster agilis</name>
    <dbReference type="NCBI Taxonomy" id="2850323"/>
    <lineage>
        <taxon>Bacteria</taxon>
        <taxon>Bacillati</taxon>
        <taxon>Bacillota</taxon>
        <taxon>Clostridia</taxon>
        <taxon>Lachnospirales</taxon>
        <taxon>Lachnospiraceae</taxon>
        <taxon>Diplocloster</taxon>
    </lineage>
</organism>
<keyword evidence="1" id="KW-0812">Transmembrane</keyword>
<evidence type="ECO:0000259" key="2">
    <source>
        <dbReference type="Pfam" id="PF01757"/>
    </source>
</evidence>